<dbReference type="PANTHER" id="PTHR12542:SF49">
    <property type="entry name" value="EXOCYST SUBUNIT EXO70 FAMILY PROTEIN"/>
    <property type="match status" value="1"/>
</dbReference>
<dbReference type="Pfam" id="PF03081">
    <property type="entry name" value="Exo70_C"/>
    <property type="match status" value="1"/>
</dbReference>
<name>A0AAP0IF79_9MAGN</name>
<keyword evidence="2 3" id="KW-0813">Transport</keyword>
<keyword evidence="3" id="KW-0268">Exocytosis</keyword>
<dbReference type="GO" id="GO:0000145">
    <property type="term" value="C:exocyst"/>
    <property type="evidence" value="ECO:0007669"/>
    <property type="project" value="InterPro"/>
</dbReference>
<dbReference type="InterPro" id="IPR046364">
    <property type="entry name" value="Exo70_C"/>
</dbReference>
<evidence type="ECO:0000256" key="4">
    <source>
        <dbReference type="SAM" id="Coils"/>
    </source>
</evidence>
<dbReference type="PANTHER" id="PTHR12542">
    <property type="entry name" value="EXOCYST COMPLEX PROTEIN EXO70"/>
    <property type="match status" value="1"/>
</dbReference>
<comment type="function">
    <text evidence="3">Component of the exocyst complex.</text>
</comment>
<dbReference type="SUPFAM" id="SSF74788">
    <property type="entry name" value="Cullin repeat-like"/>
    <property type="match status" value="1"/>
</dbReference>
<dbReference type="Gene3D" id="1.20.1280.170">
    <property type="entry name" value="Exocyst complex component Exo70"/>
    <property type="match status" value="1"/>
</dbReference>
<dbReference type="Pfam" id="PF20669">
    <property type="entry name" value="Exo70_N"/>
    <property type="match status" value="1"/>
</dbReference>
<evidence type="ECO:0000256" key="3">
    <source>
        <dbReference type="RuleBase" id="RU365026"/>
    </source>
</evidence>
<protein>
    <recommendedName>
        <fullName evidence="3">Exocyst subunit Exo70 family protein</fullName>
    </recommendedName>
</protein>
<feature type="domain" description="Exocyst complex subunit Exo70 C-terminal" evidence="5">
    <location>
        <begin position="272"/>
        <end position="643"/>
    </location>
</feature>
<sequence>MDGCQSMIPKVEDEENVIAAAQHIVKVLGTNKNLSDEMRKTLENLDVHLSTMAIQSEKSSSGLNELEEQLRSFQEKVVKWDTDHTMIWDSGPEAASECLQVVDGVRKMAETLESLSASENGQWSQLLCQAHNILQMGMARLEEEFSYILLQNRLPFELGHMSFRSSEEDAVDGESTFSVEDDSIEDLVQRDSSSTRGPEDFIIDFVHPDVIPDLRSIANVMFASNYQHECSQAYISARKDAMDDCLAALEIERLSIEEVLRMDWGTLNLKIKRWMRAMKIFTRVHLASEKRLCDQIFSEFGSVRTLYFDETSKNSMLQLLNFGEAIAVGPCQPEKLFRILDMYEVLFDLLPDINALYSDESISVIVDYHEVIDRLADSIRGTFHEFRNAVKSNTSLNPFAGGGVHPLTRYVMNYMKLLTDYGDTFHVLFGNNNDDDRIPNVGTRQSVEKENCGETDSSSNSVMPMSYHLLSVSSILETNLDGKSKLYRDISLQQFFLMNNISYMVQKVKDSELRAFFGDNWIRQHNGKFQQHAMNYERAAWSSILSLLKDEGMNNPGSNSVRKTILKERFKGFNLAFEEIYKSQTGWLIPDPQLRDDLRISVSLKLIQAYRRFMGLYSSHLDGERHKGKYIKYHGDDLEVLLLDLFEGSPKSLHNYHSR</sequence>
<evidence type="ECO:0000313" key="7">
    <source>
        <dbReference type="Proteomes" id="UP001420932"/>
    </source>
</evidence>
<evidence type="ECO:0000256" key="1">
    <source>
        <dbReference type="ARBA" id="ARBA00006756"/>
    </source>
</evidence>
<dbReference type="GO" id="GO:0015031">
    <property type="term" value="P:protein transport"/>
    <property type="evidence" value="ECO:0007669"/>
    <property type="project" value="UniProtKB-KW"/>
</dbReference>
<dbReference type="GO" id="GO:0005546">
    <property type="term" value="F:phosphatidylinositol-4,5-bisphosphate binding"/>
    <property type="evidence" value="ECO:0007669"/>
    <property type="project" value="InterPro"/>
</dbReference>
<comment type="similarity">
    <text evidence="1 3">Belongs to the EXO70 family.</text>
</comment>
<gene>
    <name evidence="6" type="ORF">Syun_021163</name>
</gene>
<comment type="caution">
    <text evidence="6">The sequence shown here is derived from an EMBL/GenBank/DDBJ whole genome shotgun (WGS) entry which is preliminary data.</text>
</comment>
<reference evidence="6 7" key="1">
    <citation type="submission" date="2024-01" db="EMBL/GenBank/DDBJ databases">
        <title>Genome assemblies of Stephania.</title>
        <authorList>
            <person name="Yang L."/>
        </authorList>
    </citation>
    <scope>NUCLEOTIDE SEQUENCE [LARGE SCALE GENOMIC DNA]</scope>
    <source>
        <strain evidence="6">YNDBR</strain>
        <tissue evidence="6">Leaf</tissue>
    </source>
</reference>
<dbReference type="EMBL" id="JBBNAF010000009">
    <property type="protein sequence ID" value="KAK9114366.1"/>
    <property type="molecule type" value="Genomic_DNA"/>
</dbReference>
<dbReference type="InterPro" id="IPR016159">
    <property type="entry name" value="Cullin_repeat-like_dom_sf"/>
</dbReference>
<feature type="coiled-coil region" evidence="4">
    <location>
        <begin position="56"/>
        <end position="83"/>
    </location>
</feature>
<evidence type="ECO:0000313" key="6">
    <source>
        <dbReference type="EMBL" id="KAK9114366.1"/>
    </source>
</evidence>
<keyword evidence="3" id="KW-0653">Protein transport</keyword>
<dbReference type="AlphaFoldDB" id="A0AAP0IF79"/>
<dbReference type="InterPro" id="IPR004140">
    <property type="entry name" value="Exo70"/>
</dbReference>
<evidence type="ECO:0000256" key="2">
    <source>
        <dbReference type="ARBA" id="ARBA00022448"/>
    </source>
</evidence>
<dbReference type="GO" id="GO:0006887">
    <property type="term" value="P:exocytosis"/>
    <property type="evidence" value="ECO:0007669"/>
    <property type="project" value="UniProtKB-KW"/>
</dbReference>
<organism evidence="6 7">
    <name type="scientific">Stephania yunnanensis</name>
    <dbReference type="NCBI Taxonomy" id="152371"/>
    <lineage>
        <taxon>Eukaryota</taxon>
        <taxon>Viridiplantae</taxon>
        <taxon>Streptophyta</taxon>
        <taxon>Embryophyta</taxon>
        <taxon>Tracheophyta</taxon>
        <taxon>Spermatophyta</taxon>
        <taxon>Magnoliopsida</taxon>
        <taxon>Ranunculales</taxon>
        <taxon>Menispermaceae</taxon>
        <taxon>Menispermoideae</taxon>
        <taxon>Cissampelideae</taxon>
        <taxon>Stephania</taxon>
    </lineage>
</organism>
<dbReference type="Proteomes" id="UP001420932">
    <property type="component" value="Unassembled WGS sequence"/>
</dbReference>
<proteinExistence type="inferred from homology"/>
<evidence type="ECO:0000259" key="5">
    <source>
        <dbReference type="Pfam" id="PF03081"/>
    </source>
</evidence>
<accession>A0AAP0IF79</accession>
<keyword evidence="7" id="KW-1185">Reference proteome</keyword>
<keyword evidence="4" id="KW-0175">Coiled coil</keyword>